<organism evidence="1">
    <name type="scientific">Rhizophora mucronata</name>
    <name type="common">Asiatic mangrove</name>
    <dbReference type="NCBI Taxonomy" id="61149"/>
    <lineage>
        <taxon>Eukaryota</taxon>
        <taxon>Viridiplantae</taxon>
        <taxon>Streptophyta</taxon>
        <taxon>Embryophyta</taxon>
        <taxon>Tracheophyta</taxon>
        <taxon>Spermatophyta</taxon>
        <taxon>Magnoliopsida</taxon>
        <taxon>eudicotyledons</taxon>
        <taxon>Gunneridae</taxon>
        <taxon>Pentapetalae</taxon>
        <taxon>rosids</taxon>
        <taxon>fabids</taxon>
        <taxon>Malpighiales</taxon>
        <taxon>Rhizophoraceae</taxon>
        <taxon>Rhizophora</taxon>
    </lineage>
</organism>
<dbReference type="AlphaFoldDB" id="A0A2P2PCQ7"/>
<sequence>MACLLCFSPVSRYYVEKAEEEVNTEYYLQTHY</sequence>
<reference evidence="1" key="1">
    <citation type="submission" date="2018-02" db="EMBL/GenBank/DDBJ databases">
        <title>Rhizophora mucronata_Transcriptome.</title>
        <authorList>
            <person name="Meera S.P."/>
            <person name="Sreeshan A."/>
            <person name="Augustine A."/>
        </authorList>
    </citation>
    <scope>NUCLEOTIDE SEQUENCE</scope>
    <source>
        <tissue evidence="1">Leaf</tissue>
    </source>
</reference>
<name>A0A2P2PCQ7_RHIMU</name>
<proteinExistence type="predicted"/>
<protein>
    <submittedName>
        <fullName evidence="1">Uncharacterized protein</fullName>
    </submittedName>
</protein>
<evidence type="ECO:0000313" key="1">
    <source>
        <dbReference type="EMBL" id="MBX52411.1"/>
    </source>
</evidence>
<dbReference type="EMBL" id="GGEC01071927">
    <property type="protein sequence ID" value="MBX52411.1"/>
    <property type="molecule type" value="Transcribed_RNA"/>
</dbReference>
<accession>A0A2P2PCQ7</accession>